<dbReference type="KEGG" id="hhw:NCTC503_02027"/>
<accession>A0A4U9RQ46</accession>
<protein>
    <submittedName>
        <fullName evidence="1">Putative sporulation protein YtxC</fullName>
    </submittedName>
</protein>
<dbReference type="NCBIfam" id="TIGR02834">
    <property type="entry name" value="spo_ytxC"/>
    <property type="match status" value="1"/>
</dbReference>
<dbReference type="AlphaFoldDB" id="A0A4U9RQ46"/>
<dbReference type="RefSeq" id="WP_138210605.1">
    <property type="nucleotide sequence ID" value="NZ_CBCRUQ010000003.1"/>
</dbReference>
<dbReference type="InterPro" id="IPR014199">
    <property type="entry name" value="Spore_YtxC"/>
</dbReference>
<evidence type="ECO:0000313" key="2">
    <source>
        <dbReference type="Proteomes" id="UP000308489"/>
    </source>
</evidence>
<name>A0A4U9RQ46_HATHI</name>
<reference evidence="1 2" key="1">
    <citation type="submission" date="2019-05" db="EMBL/GenBank/DDBJ databases">
        <authorList>
            <consortium name="Pathogen Informatics"/>
        </authorList>
    </citation>
    <scope>NUCLEOTIDE SEQUENCE [LARGE SCALE GENOMIC DNA]</scope>
    <source>
        <strain evidence="1 2">NCTC503</strain>
    </source>
</reference>
<evidence type="ECO:0000313" key="1">
    <source>
        <dbReference type="EMBL" id="VTQ92923.1"/>
    </source>
</evidence>
<dbReference type="Proteomes" id="UP000308489">
    <property type="component" value="Chromosome 1"/>
</dbReference>
<sequence length="299" mass="35253">MLILTVVYDEKHMDFIEEISLIKNYFKVKDIHLGISEEMSKNDHFVKIYCDDENNSSSVRNNLCMYISMSLYTIIVSEFCISELENYIRDRYFFLKNSETNFLINKTEKILSSQKLLLQENDIQYINKKNDIIRKILECIKENEILNIDGFLRFRKKEIKEDLTFLADSIIQKYISEKEYKEFIRLLKYFVDIQESKIDEVNIIVKEGGKYSLKNKRGEDILDEILKGLEDTKFNESISVEDIIISGLITNVPKRIVIHSGEDCICTEFINTIKDVFLERVAFCRGCSFCNKNKYGMKL</sequence>
<keyword evidence="2" id="KW-1185">Reference proteome</keyword>
<proteinExistence type="predicted"/>
<dbReference type="EMBL" id="LR590481">
    <property type="protein sequence ID" value="VTQ92923.1"/>
    <property type="molecule type" value="Genomic_DNA"/>
</dbReference>
<organism evidence="1 2">
    <name type="scientific">Hathewaya histolytica</name>
    <name type="common">Clostridium histolyticum</name>
    <dbReference type="NCBI Taxonomy" id="1498"/>
    <lineage>
        <taxon>Bacteria</taxon>
        <taxon>Bacillati</taxon>
        <taxon>Bacillota</taxon>
        <taxon>Clostridia</taxon>
        <taxon>Eubacteriales</taxon>
        <taxon>Clostridiaceae</taxon>
        <taxon>Hathewaya</taxon>
    </lineage>
</organism>
<dbReference type="Pfam" id="PF08812">
    <property type="entry name" value="YtxC"/>
    <property type="match status" value="1"/>
</dbReference>
<gene>
    <name evidence="1" type="ORF">NCTC503_02027</name>
</gene>
<dbReference type="OrthoDB" id="2986513at2"/>